<gene>
    <name evidence="1" type="ORF">TCM_040186</name>
</gene>
<dbReference type="Proteomes" id="UP000026915">
    <property type="component" value="Chromosome 9"/>
</dbReference>
<reference evidence="1 2" key="1">
    <citation type="journal article" date="2013" name="Genome Biol.">
        <title>The genome sequence of the most widely cultivated cacao type and its use to identify candidate genes regulating pod color.</title>
        <authorList>
            <person name="Motamayor J.C."/>
            <person name="Mockaitis K."/>
            <person name="Schmutz J."/>
            <person name="Haiminen N."/>
            <person name="Iii D.L."/>
            <person name="Cornejo O."/>
            <person name="Findley S.D."/>
            <person name="Zheng P."/>
            <person name="Utro F."/>
            <person name="Royaert S."/>
            <person name="Saski C."/>
            <person name="Jenkins J."/>
            <person name="Podicheti R."/>
            <person name="Zhao M."/>
            <person name="Scheffler B.E."/>
            <person name="Stack J.C."/>
            <person name="Feltus F.A."/>
            <person name="Mustiga G.M."/>
            <person name="Amores F."/>
            <person name="Phillips W."/>
            <person name="Marelli J.P."/>
            <person name="May G.D."/>
            <person name="Shapiro H."/>
            <person name="Ma J."/>
            <person name="Bustamante C.D."/>
            <person name="Schnell R.J."/>
            <person name="Main D."/>
            <person name="Gilbert D."/>
            <person name="Parida L."/>
            <person name="Kuhn D.N."/>
        </authorList>
    </citation>
    <scope>NUCLEOTIDE SEQUENCE [LARGE SCALE GENOMIC DNA]</scope>
    <source>
        <strain evidence="2">cv. Matina 1-6</strain>
    </source>
</reference>
<organism evidence="1 2">
    <name type="scientific">Theobroma cacao</name>
    <name type="common">Cacao</name>
    <name type="synonym">Cocoa</name>
    <dbReference type="NCBI Taxonomy" id="3641"/>
    <lineage>
        <taxon>Eukaryota</taxon>
        <taxon>Viridiplantae</taxon>
        <taxon>Streptophyta</taxon>
        <taxon>Embryophyta</taxon>
        <taxon>Tracheophyta</taxon>
        <taxon>Spermatophyta</taxon>
        <taxon>Magnoliopsida</taxon>
        <taxon>eudicotyledons</taxon>
        <taxon>Gunneridae</taxon>
        <taxon>Pentapetalae</taxon>
        <taxon>rosids</taxon>
        <taxon>malvids</taxon>
        <taxon>Malvales</taxon>
        <taxon>Malvaceae</taxon>
        <taxon>Byttnerioideae</taxon>
        <taxon>Theobroma</taxon>
    </lineage>
</organism>
<proteinExistence type="predicted"/>
<evidence type="ECO:0000313" key="1">
    <source>
        <dbReference type="EMBL" id="EOY32349.1"/>
    </source>
</evidence>
<dbReference type="InParanoid" id="A0A061GYT6"/>
<sequence length="107" mass="11536">MSDEVTQLEFVSCFSTITATVASIATTTTTTTTIALLAFNLGFDLALPPPPQMINSTFDLTPRLALATPHSGSFVSSGTMFEEDDGGFGFNDKMSMGFIELDCMWVY</sequence>
<name>A0A061GYT6_THECC</name>
<evidence type="ECO:0000313" key="2">
    <source>
        <dbReference type="Proteomes" id="UP000026915"/>
    </source>
</evidence>
<protein>
    <submittedName>
        <fullName evidence="1">Uncharacterized protein</fullName>
    </submittedName>
</protein>
<accession>A0A061GYT6</accession>
<dbReference type="AlphaFoldDB" id="A0A061GYT6"/>
<keyword evidence="2" id="KW-1185">Reference proteome</keyword>
<dbReference type="HOGENOM" id="CLU_2214787_0_0_1"/>
<dbReference type="EMBL" id="CM001887">
    <property type="protein sequence ID" value="EOY32349.1"/>
    <property type="molecule type" value="Genomic_DNA"/>
</dbReference>
<dbReference type="Gramene" id="EOY32349">
    <property type="protein sequence ID" value="EOY32349"/>
    <property type="gene ID" value="TCM_040186"/>
</dbReference>